<keyword evidence="9" id="KW-0807">Transducer</keyword>
<keyword evidence="13" id="KW-1185">Reference proteome</keyword>
<evidence type="ECO:0000256" key="10">
    <source>
        <dbReference type="SAM" id="MobiDB-lite"/>
    </source>
</evidence>
<keyword evidence="4 11" id="KW-1133">Transmembrane helix</keyword>
<feature type="transmembrane region" description="Helical" evidence="11">
    <location>
        <begin position="44"/>
        <end position="68"/>
    </location>
</feature>
<evidence type="ECO:0000259" key="12">
    <source>
        <dbReference type="PROSITE" id="PS50262"/>
    </source>
</evidence>
<name>A0A1I8BZ25_MELHA</name>
<keyword evidence="2" id="KW-1003">Cell membrane</keyword>
<sequence length="622" mass="71178">MTETFLLVYASAELILAAQIAISNFLVIFVYLRSKHIRTPTNAYIFSLALTDFLTGALGIPFTVASVLTRWPGSFYACLAIHLILCVLCTVSTLHLLAMAVIIIARFVEQRNSSSTSVRKTRAHFLIIGCWLIGIGIAGLPMVDGFGFASHTIEKFRGECHFTVVVDYRYLVFIIFFGTIILPSIVIAYCYISIYKRIRSEERQIKCLLRASERQRRISVRRKLIRILLILVLTYAFCWYPLYLINTVDLFLPSAYHPGQMMTLFAVVLSHLNCALNPLIYAYGMPGFKHSLRRFLPSKVKNACTQQQPQSTNIQHHVTHKNVIAQSFAVIPPMNSPFGGYTGIPMGTKRIATINNNNLNNIEENNNIIINNNGQKIYEATEANYQGKGELVINNVKNEPLQPSLQTSHKTSQSLLEMKRENFRLKSRIVFSSFDNQTPPLKHSSTFETEDHLSFNNSFENNHEENNNNKKVSFVKFELEKHNEKHNKYSPTCFNKTQICLEKNNKLEKHNPTCFNEETCLEKNKFELEKQKKSLSTCCDEEETSLDSDKQNNNKTEEQNERKTRNTSVASKMSTFSIRIFNGQWLVRSSRKKFSMREGANINDNGKINEEQKQMVIEPVNN</sequence>
<evidence type="ECO:0000256" key="2">
    <source>
        <dbReference type="ARBA" id="ARBA00022475"/>
    </source>
</evidence>
<keyword evidence="8" id="KW-0325">Glycoprotein</keyword>
<dbReference type="PROSITE" id="PS50262">
    <property type="entry name" value="G_PROTEIN_RECEP_F1_2"/>
    <property type="match status" value="1"/>
</dbReference>
<evidence type="ECO:0000256" key="1">
    <source>
        <dbReference type="ARBA" id="ARBA00004651"/>
    </source>
</evidence>
<dbReference type="Pfam" id="PF00001">
    <property type="entry name" value="7tm_1"/>
    <property type="match status" value="1"/>
</dbReference>
<proteinExistence type="predicted"/>
<keyword evidence="5" id="KW-0297">G-protein coupled receptor</keyword>
<feature type="transmembrane region" description="Helical" evidence="11">
    <location>
        <begin position="170"/>
        <end position="194"/>
    </location>
</feature>
<evidence type="ECO:0000256" key="4">
    <source>
        <dbReference type="ARBA" id="ARBA00022989"/>
    </source>
</evidence>
<feature type="transmembrane region" description="Helical" evidence="11">
    <location>
        <begin position="262"/>
        <end position="284"/>
    </location>
</feature>
<dbReference type="InterPro" id="IPR017452">
    <property type="entry name" value="GPCR_Rhodpsn_7TM"/>
</dbReference>
<keyword evidence="7" id="KW-0675">Receptor</keyword>
<dbReference type="PANTHER" id="PTHR24246">
    <property type="entry name" value="OLFACTORY RECEPTOR AND ADENOSINE RECEPTOR"/>
    <property type="match status" value="1"/>
</dbReference>
<dbReference type="OMA" id="NSECCES"/>
<evidence type="ECO:0000256" key="3">
    <source>
        <dbReference type="ARBA" id="ARBA00022692"/>
    </source>
</evidence>
<evidence type="ECO:0000313" key="14">
    <source>
        <dbReference type="WBParaSite" id="MhA1_Contig81.frz3.gene6"/>
    </source>
</evidence>
<dbReference type="GO" id="GO:0004930">
    <property type="term" value="F:G protein-coupled receptor activity"/>
    <property type="evidence" value="ECO:0007669"/>
    <property type="project" value="UniProtKB-KW"/>
</dbReference>
<evidence type="ECO:0000256" key="9">
    <source>
        <dbReference type="ARBA" id="ARBA00023224"/>
    </source>
</evidence>
<dbReference type="Gene3D" id="1.20.1070.10">
    <property type="entry name" value="Rhodopsin 7-helix transmembrane proteins"/>
    <property type="match status" value="1"/>
</dbReference>
<keyword evidence="3 11" id="KW-0812">Transmembrane</keyword>
<dbReference type="WBParaSite" id="MhA1_Contig81.frz3.gene6">
    <property type="protein sequence ID" value="MhA1_Contig81.frz3.gene6"/>
    <property type="gene ID" value="MhA1_Contig81.frz3.gene6"/>
</dbReference>
<accession>A0A1I8BZ25</accession>
<dbReference type="AlphaFoldDB" id="A0A1I8BZ25"/>
<evidence type="ECO:0000256" key="6">
    <source>
        <dbReference type="ARBA" id="ARBA00023136"/>
    </source>
</evidence>
<evidence type="ECO:0000256" key="11">
    <source>
        <dbReference type="SAM" id="Phobius"/>
    </source>
</evidence>
<feature type="transmembrane region" description="Helical" evidence="11">
    <location>
        <begin position="224"/>
        <end position="242"/>
    </location>
</feature>
<dbReference type="PANTHER" id="PTHR24246:SF27">
    <property type="entry name" value="ADENOSINE RECEPTOR, ISOFORM A"/>
    <property type="match status" value="1"/>
</dbReference>
<dbReference type="Proteomes" id="UP000095281">
    <property type="component" value="Unplaced"/>
</dbReference>
<feature type="transmembrane region" description="Helical" evidence="11">
    <location>
        <begin position="74"/>
        <end position="104"/>
    </location>
</feature>
<feature type="domain" description="G-protein coupled receptors family 1 profile" evidence="12">
    <location>
        <begin position="23"/>
        <end position="281"/>
    </location>
</feature>
<feature type="transmembrane region" description="Helical" evidence="11">
    <location>
        <begin position="6"/>
        <end position="32"/>
    </location>
</feature>
<dbReference type="GO" id="GO:0005886">
    <property type="term" value="C:plasma membrane"/>
    <property type="evidence" value="ECO:0007669"/>
    <property type="project" value="UniProtKB-SubCell"/>
</dbReference>
<evidence type="ECO:0000256" key="5">
    <source>
        <dbReference type="ARBA" id="ARBA00023040"/>
    </source>
</evidence>
<protein>
    <submittedName>
        <fullName evidence="14">G_PROTEIN_RECEP_F1_2 domain-containing protein</fullName>
    </submittedName>
</protein>
<reference evidence="14" key="1">
    <citation type="submission" date="2016-11" db="UniProtKB">
        <authorList>
            <consortium name="WormBaseParasite"/>
        </authorList>
    </citation>
    <scope>IDENTIFICATION</scope>
</reference>
<feature type="transmembrane region" description="Helical" evidence="11">
    <location>
        <begin position="125"/>
        <end position="150"/>
    </location>
</feature>
<evidence type="ECO:0000256" key="7">
    <source>
        <dbReference type="ARBA" id="ARBA00023170"/>
    </source>
</evidence>
<organism evidence="13 14">
    <name type="scientific">Meloidogyne hapla</name>
    <name type="common">Root-knot nematode worm</name>
    <dbReference type="NCBI Taxonomy" id="6305"/>
    <lineage>
        <taxon>Eukaryota</taxon>
        <taxon>Metazoa</taxon>
        <taxon>Ecdysozoa</taxon>
        <taxon>Nematoda</taxon>
        <taxon>Chromadorea</taxon>
        <taxon>Rhabditida</taxon>
        <taxon>Tylenchina</taxon>
        <taxon>Tylenchomorpha</taxon>
        <taxon>Tylenchoidea</taxon>
        <taxon>Meloidogynidae</taxon>
        <taxon>Meloidogyninae</taxon>
        <taxon>Meloidogyne</taxon>
    </lineage>
</organism>
<dbReference type="SMART" id="SM01381">
    <property type="entry name" value="7TM_GPCR_Srsx"/>
    <property type="match status" value="1"/>
</dbReference>
<feature type="region of interest" description="Disordered" evidence="10">
    <location>
        <begin position="541"/>
        <end position="570"/>
    </location>
</feature>
<feature type="compositionally biased region" description="Basic and acidic residues" evidence="10">
    <location>
        <begin position="547"/>
        <end position="564"/>
    </location>
</feature>
<evidence type="ECO:0000256" key="8">
    <source>
        <dbReference type="ARBA" id="ARBA00023180"/>
    </source>
</evidence>
<dbReference type="PRINTS" id="PR00237">
    <property type="entry name" value="GPCRRHODOPSN"/>
</dbReference>
<evidence type="ECO:0000313" key="13">
    <source>
        <dbReference type="Proteomes" id="UP000095281"/>
    </source>
</evidence>
<comment type="subcellular location">
    <subcellularLocation>
        <location evidence="1">Cell membrane</location>
        <topology evidence="1">Multi-pass membrane protein</topology>
    </subcellularLocation>
</comment>
<keyword evidence="6 11" id="KW-0472">Membrane</keyword>
<dbReference type="InterPro" id="IPR000276">
    <property type="entry name" value="GPCR_Rhodpsn"/>
</dbReference>
<dbReference type="SUPFAM" id="SSF81321">
    <property type="entry name" value="Family A G protein-coupled receptor-like"/>
    <property type="match status" value="1"/>
</dbReference>